<keyword evidence="1" id="KW-0812">Transmembrane</keyword>
<keyword evidence="1" id="KW-0472">Membrane</keyword>
<dbReference type="EMBL" id="JALNMJ010000029">
    <property type="protein sequence ID" value="MCK7615696.1"/>
    <property type="molecule type" value="Genomic_DNA"/>
</dbReference>
<name>A0ABT0H1Z7_9HYPH</name>
<gene>
    <name evidence="2" type="ORF">M0H32_26340</name>
</gene>
<evidence type="ECO:0000256" key="1">
    <source>
        <dbReference type="SAM" id="Phobius"/>
    </source>
</evidence>
<protein>
    <recommendedName>
        <fullName evidence="4">DUF2933 domain-containing protein</fullName>
    </recommendedName>
</protein>
<feature type="transmembrane region" description="Helical" evidence="1">
    <location>
        <begin position="54"/>
        <end position="73"/>
    </location>
</feature>
<keyword evidence="1" id="KW-1133">Transmembrane helix</keyword>
<dbReference type="RefSeq" id="WP_248159467.1">
    <property type="nucleotide sequence ID" value="NZ_JALNMJ010000029.1"/>
</dbReference>
<evidence type="ECO:0000313" key="3">
    <source>
        <dbReference type="Proteomes" id="UP001431221"/>
    </source>
</evidence>
<evidence type="ECO:0000313" key="2">
    <source>
        <dbReference type="EMBL" id="MCK7615696.1"/>
    </source>
</evidence>
<keyword evidence="3" id="KW-1185">Reference proteome</keyword>
<proteinExistence type="predicted"/>
<comment type="caution">
    <text evidence="2">The sequence shown here is derived from an EMBL/GenBank/DDBJ whole genome shotgun (WGS) entry which is preliminary data.</text>
</comment>
<reference evidence="2" key="1">
    <citation type="submission" date="2022-04" db="EMBL/GenBank/DDBJ databases">
        <title>Roseibium sp. CAU 1639 isolated from mud.</title>
        <authorList>
            <person name="Kim W."/>
        </authorList>
    </citation>
    <scope>NUCLEOTIDE SEQUENCE</scope>
    <source>
        <strain evidence="2">CAU 1639</strain>
    </source>
</reference>
<accession>A0ABT0H1Z7</accession>
<sequence>MSLFHTGNRSHAPAIPALSRKHFNAQSLFMIACCAAMIAGTGLLITSAPSGLTWTETLLLAAPMLGCLAMHAVMHRFMGTSCHATNKTGADQ</sequence>
<feature type="transmembrane region" description="Helical" evidence="1">
    <location>
        <begin position="28"/>
        <end position="48"/>
    </location>
</feature>
<evidence type="ECO:0008006" key="4">
    <source>
        <dbReference type="Google" id="ProtNLM"/>
    </source>
</evidence>
<dbReference type="Proteomes" id="UP001431221">
    <property type="component" value="Unassembled WGS sequence"/>
</dbReference>
<organism evidence="2 3">
    <name type="scientific">Roseibium sediminicola</name>
    <dbReference type="NCBI Taxonomy" id="2933272"/>
    <lineage>
        <taxon>Bacteria</taxon>
        <taxon>Pseudomonadati</taxon>
        <taxon>Pseudomonadota</taxon>
        <taxon>Alphaproteobacteria</taxon>
        <taxon>Hyphomicrobiales</taxon>
        <taxon>Stappiaceae</taxon>
        <taxon>Roseibium</taxon>
    </lineage>
</organism>